<proteinExistence type="predicted"/>
<evidence type="ECO:0000313" key="4">
    <source>
        <dbReference type="Proteomes" id="UP000194136"/>
    </source>
</evidence>
<dbReference type="InterPro" id="IPR001296">
    <property type="entry name" value="Glyco_trans_1"/>
</dbReference>
<dbReference type="KEGG" id="vsy:K08M4_27670"/>
<dbReference type="Gene3D" id="3.40.50.11090">
    <property type="match status" value="1"/>
</dbReference>
<keyword evidence="1 3" id="KW-0808">Transferase</keyword>
<accession>A0AA34TST5</accession>
<feature type="domain" description="Glycosyl transferase family 1" evidence="2">
    <location>
        <begin position="218"/>
        <end position="308"/>
    </location>
</feature>
<organism evidence="3 4">
    <name type="scientific">Vibrio syngnathi</name>
    <dbReference type="NCBI Taxonomy" id="3034029"/>
    <lineage>
        <taxon>Bacteria</taxon>
        <taxon>Pseudomonadati</taxon>
        <taxon>Pseudomonadota</taxon>
        <taxon>Gammaproteobacteria</taxon>
        <taxon>Vibrionales</taxon>
        <taxon>Vibrionaceae</taxon>
        <taxon>Vibrio</taxon>
    </lineage>
</organism>
<dbReference type="GO" id="GO:0009103">
    <property type="term" value="P:lipopolysaccharide biosynthetic process"/>
    <property type="evidence" value="ECO:0007669"/>
    <property type="project" value="TreeGrafter"/>
</dbReference>
<reference evidence="3 4" key="1">
    <citation type="submission" date="2016-10" db="EMBL/GenBank/DDBJ databases">
        <title>The High Quality Genome of Vibrio splendidus K08M4.</title>
        <authorList>
            <person name="Wendling C."/>
            <person name="Chibani C.M."/>
            <person name="Hertel R."/>
            <person name="Sproer C."/>
            <person name="Bunk B."/>
            <person name="Overmann J."/>
            <person name="Roth O."/>
            <person name="Liesegang H."/>
        </authorList>
    </citation>
    <scope>NUCLEOTIDE SEQUENCE [LARGE SCALE GENOMIC DNA]</scope>
    <source>
        <strain evidence="3 4">K08M4</strain>
    </source>
</reference>
<dbReference type="EC" id="2.4.1.250" evidence="3"/>
<dbReference type="EMBL" id="CP017916">
    <property type="protein sequence ID" value="ARP39458.1"/>
    <property type="molecule type" value="Genomic_DNA"/>
</dbReference>
<dbReference type="PANTHER" id="PTHR46401">
    <property type="entry name" value="GLYCOSYLTRANSFERASE WBBK-RELATED"/>
    <property type="match status" value="1"/>
</dbReference>
<keyword evidence="4" id="KW-1185">Reference proteome</keyword>
<evidence type="ECO:0000259" key="2">
    <source>
        <dbReference type="Pfam" id="PF00534"/>
    </source>
</evidence>
<name>A0AA34TST5_9VIBR</name>
<keyword evidence="3" id="KW-0328">Glycosyltransferase</keyword>
<protein>
    <submittedName>
        <fullName evidence="3">D-inositol-3-phosphate glycosyltransferase</fullName>
        <ecNumber evidence="3">2.4.1.250</ecNumber>
    </submittedName>
</protein>
<evidence type="ECO:0000313" key="3">
    <source>
        <dbReference type="EMBL" id="ARP39458.1"/>
    </source>
</evidence>
<dbReference type="PANTHER" id="PTHR46401:SF2">
    <property type="entry name" value="GLYCOSYLTRANSFERASE WBBK-RELATED"/>
    <property type="match status" value="1"/>
</dbReference>
<sequence length="404" mass="46219">MKICFLVWSPDISGGTNVILEHATRLSKFGNEITIVTELPVSDKDIAWFEGANSLNWKTYDEVTNEHFELTFATWWRTVFYLKRITSSRYAYFVQSIESKFYPEEDVVLRNLIEQTYSLELDIITEATWIANYLSDQYKRDVQLVKNGIRKEFFNTQINPVEKRDENKFKVLVEGPLNVSFKNTELAITLANQSNADEVWLLTSSPIGAYEGVDRLFSKIPMSKVGEIYSSCDAIVKLSTVEGMFGPPLECYHCGGTSISYDVTGYDEYIEHGVNGLVSYNRDNNDIVDKINQLVENRSLLASLKTNALETAKDWPTWQESSQQFELSCQKILTETKFDQNIDQISVKADLMFSTYEAHIAVPQGQVITLGIKAALIQRMRLSTPNLFNLLTKVRNYLHPLLNR</sequence>
<dbReference type="Gene3D" id="3.40.50.2000">
    <property type="entry name" value="Glycogen Phosphorylase B"/>
    <property type="match status" value="1"/>
</dbReference>
<gene>
    <name evidence="3" type="primary">mshA</name>
    <name evidence="3" type="ORF">K08M4_27670</name>
</gene>
<dbReference type="SUPFAM" id="SSF53756">
    <property type="entry name" value="UDP-Glycosyltransferase/glycogen phosphorylase"/>
    <property type="match status" value="1"/>
</dbReference>
<dbReference type="Proteomes" id="UP000194136">
    <property type="component" value="Chromosome 1"/>
</dbReference>
<dbReference type="RefSeq" id="WP_086050221.1">
    <property type="nucleotide sequence ID" value="NZ_CP017916.1"/>
</dbReference>
<evidence type="ECO:0000256" key="1">
    <source>
        <dbReference type="ARBA" id="ARBA00022679"/>
    </source>
</evidence>
<dbReference type="AlphaFoldDB" id="A0AA34TST5"/>
<dbReference type="GO" id="GO:0102710">
    <property type="term" value="F:D-inositol-3-phosphate glycosyltransferase activity"/>
    <property type="evidence" value="ECO:0007669"/>
    <property type="project" value="UniProtKB-EC"/>
</dbReference>
<dbReference type="Pfam" id="PF00534">
    <property type="entry name" value="Glycos_transf_1"/>
    <property type="match status" value="1"/>
</dbReference>